<reference evidence="3 4" key="1">
    <citation type="submission" date="2016-10" db="EMBL/GenBank/DDBJ databases">
        <authorList>
            <person name="Varghese N."/>
            <person name="Submissions S."/>
        </authorList>
    </citation>
    <scope>NUCLEOTIDE SEQUENCE [LARGE SCALE GENOMIC DNA]</scope>
    <source>
        <strain evidence="3 4">WCP15</strain>
    </source>
</reference>
<accession>A0A1H6IYK4</accession>
<dbReference type="RefSeq" id="WP_078686664.1">
    <property type="nucleotide sequence ID" value="NZ_FNWT01000005.1"/>
</dbReference>
<proteinExistence type="predicted"/>
<dbReference type="InterPro" id="IPR000182">
    <property type="entry name" value="GNAT_dom"/>
</dbReference>
<evidence type="ECO:0000313" key="4">
    <source>
        <dbReference type="Proteomes" id="UP000199135"/>
    </source>
</evidence>
<protein>
    <submittedName>
        <fullName evidence="3">Ribosomal protein S18 acetylase RimI</fullName>
    </submittedName>
</protein>
<organism evidence="3 4">
    <name type="scientific">Parafannyhessea umbonata</name>
    <dbReference type="NCBI Taxonomy" id="604330"/>
    <lineage>
        <taxon>Bacteria</taxon>
        <taxon>Bacillati</taxon>
        <taxon>Actinomycetota</taxon>
        <taxon>Coriobacteriia</taxon>
        <taxon>Coriobacteriales</taxon>
        <taxon>Atopobiaceae</taxon>
        <taxon>Parafannyhessea</taxon>
    </lineage>
</organism>
<name>A0A1H6IYK4_9ACTN</name>
<dbReference type="EMBL" id="FNWT01000005">
    <property type="protein sequence ID" value="SEH54319.1"/>
    <property type="molecule type" value="Genomic_DNA"/>
</dbReference>
<dbReference type="Gene3D" id="2.60.120.260">
    <property type="entry name" value="Galactose-binding domain-like"/>
    <property type="match status" value="1"/>
</dbReference>
<dbReference type="Gene3D" id="3.40.50.1110">
    <property type="entry name" value="SGNH hydrolase"/>
    <property type="match status" value="1"/>
</dbReference>
<dbReference type="Gene3D" id="3.40.630.30">
    <property type="match status" value="1"/>
</dbReference>
<dbReference type="GO" id="GO:0005840">
    <property type="term" value="C:ribosome"/>
    <property type="evidence" value="ECO:0007669"/>
    <property type="project" value="UniProtKB-KW"/>
</dbReference>
<feature type="domain" description="N-acetyltransferase" evidence="2">
    <location>
        <begin position="521"/>
        <end position="661"/>
    </location>
</feature>
<dbReference type="CDD" id="cd04301">
    <property type="entry name" value="NAT_SF"/>
    <property type="match status" value="1"/>
</dbReference>
<dbReference type="InterPro" id="IPR013830">
    <property type="entry name" value="SGNH_hydro"/>
</dbReference>
<comment type="caution">
    <text evidence="3">The sequence shown here is derived from an EMBL/GenBank/DDBJ whole genome shotgun (WGS) entry which is preliminary data.</text>
</comment>
<dbReference type="InterPro" id="IPR013653">
    <property type="entry name" value="GCN5-like_dom"/>
</dbReference>
<dbReference type="PROSITE" id="PS51186">
    <property type="entry name" value="GNAT"/>
    <property type="match status" value="1"/>
</dbReference>
<keyword evidence="3" id="KW-0687">Ribonucleoprotein</keyword>
<evidence type="ECO:0000259" key="2">
    <source>
        <dbReference type="PROSITE" id="PS51186"/>
    </source>
</evidence>
<evidence type="ECO:0000256" key="1">
    <source>
        <dbReference type="SAM" id="MobiDB-lite"/>
    </source>
</evidence>
<dbReference type="SUPFAM" id="SSF55729">
    <property type="entry name" value="Acyl-CoA N-acyltransferases (Nat)"/>
    <property type="match status" value="1"/>
</dbReference>
<evidence type="ECO:0000313" key="3">
    <source>
        <dbReference type="EMBL" id="SEH54319.1"/>
    </source>
</evidence>
<gene>
    <name evidence="3" type="ORF">SAMN05216447_10547</name>
</gene>
<dbReference type="Pfam" id="PF08445">
    <property type="entry name" value="FR47"/>
    <property type="match status" value="1"/>
</dbReference>
<keyword evidence="4" id="KW-1185">Reference proteome</keyword>
<dbReference type="Proteomes" id="UP000199135">
    <property type="component" value="Unassembled WGS sequence"/>
</dbReference>
<dbReference type="InterPro" id="IPR016181">
    <property type="entry name" value="Acyl_CoA_acyltransferase"/>
</dbReference>
<dbReference type="InterPro" id="IPR036514">
    <property type="entry name" value="SGNH_hydro_sf"/>
</dbReference>
<dbReference type="SUPFAM" id="SSF52266">
    <property type="entry name" value="SGNH hydrolase"/>
    <property type="match status" value="1"/>
</dbReference>
<feature type="region of interest" description="Disordered" evidence="1">
    <location>
        <begin position="650"/>
        <end position="678"/>
    </location>
</feature>
<sequence>MGLRELIGEKSPDSMLVRRDASALLHGAVRVESEQGGWCRPWRLSAEQMRALGSCQAWHPGLFRQMGRATSGICVEFTTDSSEVALEVKPDAEPTGTRAVLDYVDGRGEGRALPHDGLSCDVDGRHLAARLPREGDGYVAFDLDDPEAAPLGGIMQLPGMGETHHVRIWLPCLRGCAVRSVVGNGSTIEPVAQREQLLVLGDSIAQGFVCDDPALGWPSLLAQRLGLDLVNQGIGGQVFQPGSLFGLARSISPVRIVVELGANYRYEPCRERLVSRDIRSYLLELSRLWPEVPTYVLTPLWHDEAAYPSHRLSCYSSVGVFLSAHTAPHDQMTLVDGARLLDPKSTLMADGFEHPNPEGSAQIAERLYLCMCAHRGSDEGRRARALEILAGAPRRAFPALELARRGKGDIVLAQDGCVLMRDAGGMQLLWADDQKVGAAVVKALVEPGVVDVLEPSLVREVELAHGLTKVVPYHLALWEKNEAVAPSLFDLAPTAPAAPGPRAKASGKARVKFARDEGVRREIRPLDRSFATAIRDRYENSSYLSDADLSRMLDEGRFLGAFELRKGEGGEVVELVGFVGEHDVGSIGMLTVFPDHRRQGWGEALEVAKINQVLDRGDVPWCEVYPDHRASVRLQKKLGFKVTPSNEQCFLSASEPEPPRGSVPTFLMGTAPSGGSAR</sequence>
<dbReference type="Pfam" id="PF13472">
    <property type="entry name" value="Lipase_GDSL_2"/>
    <property type="match status" value="1"/>
</dbReference>
<keyword evidence="3" id="KW-0689">Ribosomal protein</keyword>